<evidence type="ECO:0000256" key="3">
    <source>
        <dbReference type="ARBA" id="ARBA00023125"/>
    </source>
</evidence>
<dbReference type="EMBL" id="JXTH01000040">
    <property type="protein sequence ID" value="KIQ93906.1"/>
    <property type="molecule type" value="Genomic_DNA"/>
</dbReference>
<keyword evidence="2" id="KW-0815">Transposition</keyword>
<dbReference type="PATRIC" id="fig|404937.3.peg.2103"/>
<keyword evidence="3" id="KW-0238">DNA-binding</keyword>
<keyword evidence="4" id="KW-0233">DNA recombination</keyword>
<gene>
    <name evidence="7" type="ORF">LH47_01982</name>
</gene>
<name>A0A0D0RZ30_9BACL</name>
<accession>A0A0D0RZ30</accession>
<dbReference type="AlphaFoldDB" id="A0A0D0RZ30"/>
<evidence type="ECO:0000256" key="2">
    <source>
        <dbReference type="ARBA" id="ARBA00022578"/>
    </source>
</evidence>
<protein>
    <submittedName>
        <fullName evidence="7">Transposase, IS605 OrfB family</fullName>
    </submittedName>
</protein>
<evidence type="ECO:0000256" key="1">
    <source>
        <dbReference type="ARBA" id="ARBA00008761"/>
    </source>
</evidence>
<comment type="similarity">
    <text evidence="1">In the C-terminal section; belongs to the transposase 35 family.</text>
</comment>
<keyword evidence="8" id="KW-1185">Reference proteome</keyword>
<dbReference type="NCBIfam" id="NF040570">
    <property type="entry name" value="guided_TnpB"/>
    <property type="match status" value="1"/>
</dbReference>
<dbReference type="InterPro" id="IPR010095">
    <property type="entry name" value="Cas12f1-like_TNB"/>
</dbReference>
<dbReference type="GO" id="GO:0006310">
    <property type="term" value="P:DNA recombination"/>
    <property type="evidence" value="ECO:0007669"/>
    <property type="project" value="UniProtKB-KW"/>
</dbReference>
<evidence type="ECO:0000259" key="5">
    <source>
        <dbReference type="Pfam" id="PF01385"/>
    </source>
</evidence>
<evidence type="ECO:0000313" key="7">
    <source>
        <dbReference type="EMBL" id="KIQ93906.1"/>
    </source>
</evidence>
<dbReference type="GO" id="GO:0003677">
    <property type="term" value="F:DNA binding"/>
    <property type="evidence" value="ECO:0007669"/>
    <property type="project" value="UniProtKB-KW"/>
</dbReference>
<dbReference type="GO" id="GO:0032196">
    <property type="term" value="P:transposition"/>
    <property type="evidence" value="ECO:0007669"/>
    <property type="project" value="UniProtKB-KW"/>
</dbReference>
<comment type="caution">
    <text evidence="7">The sequence shown here is derived from an EMBL/GenBank/DDBJ whole genome shotgun (WGS) entry which is preliminary data.</text>
</comment>
<feature type="domain" description="Cas12f1-like TNB" evidence="6">
    <location>
        <begin position="352"/>
        <end position="428"/>
    </location>
</feature>
<dbReference type="Pfam" id="PF01385">
    <property type="entry name" value="OrfB_IS605"/>
    <property type="match status" value="1"/>
</dbReference>
<organism evidence="7 8">
    <name type="scientific">Anoxybacillus thermarum</name>
    <dbReference type="NCBI Taxonomy" id="404937"/>
    <lineage>
        <taxon>Bacteria</taxon>
        <taxon>Bacillati</taxon>
        <taxon>Bacillota</taxon>
        <taxon>Bacilli</taxon>
        <taxon>Bacillales</taxon>
        <taxon>Anoxybacillaceae</taxon>
        <taxon>Anoxybacillus</taxon>
    </lineage>
</organism>
<reference evidence="7 8" key="1">
    <citation type="submission" date="2015-01" db="EMBL/GenBank/DDBJ databases">
        <title>Draft genome of Anoxybacillus thermarum strain AF/04.</title>
        <authorList>
            <person name="Poli A."/>
            <person name="Nicolaus B."/>
            <person name="Chan K.-G."/>
            <person name="Kahar U.M."/>
            <person name="Yaakob A.S."/>
            <person name="Chan C.S."/>
            <person name="Goh K.M."/>
        </authorList>
    </citation>
    <scope>NUCLEOTIDE SEQUENCE [LARGE SCALE GENOMIC DNA]</scope>
    <source>
        <strain evidence="7 8">AF/04</strain>
    </source>
</reference>
<proteinExistence type="inferred from homology"/>
<evidence type="ECO:0000313" key="8">
    <source>
        <dbReference type="Proteomes" id="UP000032102"/>
    </source>
</evidence>
<feature type="domain" description="Probable transposase IS891/IS1136/IS1341" evidence="5">
    <location>
        <begin position="214"/>
        <end position="329"/>
    </location>
</feature>
<evidence type="ECO:0000259" key="6">
    <source>
        <dbReference type="Pfam" id="PF07282"/>
    </source>
</evidence>
<dbReference type="InterPro" id="IPR001959">
    <property type="entry name" value="Transposase"/>
</dbReference>
<dbReference type="NCBIfam" id="TIGR01766">
    <property type="entry name" value="IS200/IS605 family accessory protein TnpB-like domain"/>
    <property type="match status" value="1"/>
</dbReference>
<evidence type="ECO:0000256" key="4">
    <source>
        <dbReference type="ARBA" id="ARBA00023172"/>
    </source>
</evidence>
<dbReference type="Pfam" id="PF07282">
    <property type="entry name" value="Cas12f1-like_TNB"/>
    <property type="match status" value="1"/>
</dbReference>
<sequence length="455" mass="53241">MHDICFFLPRFAWWPRRASRTKVRNPRRGIIPECHPQIFYSHFCIKQQLNGLTKEEYLTLRELCRIAKNIYNVGLYNVRQYYFEHKEFLNYEKNYHLAKTNENYKLLNSNMAQQILKKVNEAFKSFFGLISLAKQGKYDHKAISIPKYLKKDGFHSLIIGQIRIDGNKFTIPYSNLYKKTHKPITITIPPVLLDKKIKQIEIIPKHHARFFEIQYKYEMPEDQRELNDQKALAIDLGLNNLATCVTSDGKSFIIDGRRLKSINQWFNKENARLQSIKDKQKIKGTTRKQALLAMNRNNKVNDYINKTCRYIINYCLENQIGKLVIGYAETLQRNINLGKKTNQNFVNIPLGNIKEKLEYLCEFYGIEFLKQEESYTSQASFFDGDEIPEYNADNPKEYKFSGKRIKRGLYRTKSGKLINADVNGALNILKKSKAVDLSVLCSSGEVDTPQRIRIV</sequence>
<dbReference type="Proteomes" id="UP000032102">
    <property type="component" value="Unassembled WGS sequence"/>
</dbReference>